<name>A0A917H1E3_9MICC</name>
<gene>
    <name evidence="1" type="ORF">GCM10011374_30040</name>
</gene>
<protein>
    <submittedName>
        <fullName evidence="1">Uncharacterized protein</fullName>
    </submittedName>
</protein>
<reference evidence="1" key="2">
    <citation type="submission" date="2020-09" db="EMBL/GenBank/DDBJ databases">
        <authorList>
            <person name="Sun Q."/>
            <person name="Zhou Y."/>
        </authorList>
    </citation>
    <scope>NUCLEOTIDE SEQUENCE</scope>
    <source>
        <strain evidence="1">CGMCC 1.12187</strain>
    </source>
</reference>
<dbReference type="EMBL" id="BMEQ01000019">
    <property type="protein sequence ID" value="GGG64419.1"/>
    <property type="molecule type" value="Genomic_DNA"/>
</dbReference>
<organism evidence="1 2">
    <name type="scientific">Kocuria dechangensis</name>
    <dbReference type="NCBI Taxonomy" id="1176249"/>
    <lineage>
        <taxon>Bacteria</taxon>
        <taxon>Bacillati</taxon>
        <taxon>Actinomycetota</taxon>
        <taxon>Actinomycetes</taxon>
        <taxon>Micrococcales</taxon>
        <taxon>Micrococcaceae</taxon>
        <taxon>Kocuria</taxon>
    </lineage>
</organism>
<evidence type="ECO:0000313" key="1">
    <source>
        <dbReference type="EMBL" id="GGG64419.1"/>
    </source>
</evidence>
<comment type="caution">
    <text evidence="1">The sequence shown here is derived from an EMBL/GenBank/DDBJ whole genome shotgun (WGS) entry which is preliminary data.</text>
</comment>
<evidence type="ECO:0000313" key="2">
    <source>
        <dbReference type="Proteomes" id="UP000638848"/>
    </source>
</evidence>
<proteinExistence type="predicted"/>
<keyword evidence="2" id="KW-1185">Reference proteome</keyword>
<accession>A0A917H1E3</accession>
<dbReference type="AlphaFoldDB" id="A0A917H1E3"/>
<reference evidence="1" key="1">
    <citation type="journal article" date="2014" name="Int. J. Syst. Evol. Microbiol.">
        <title>Complete genome sequence of Corynebacterium casei LMG S-19264T (=DSM 44701T), isolated from a smear-ripened cheese.</title>
        <authorList>
            <consortium name="US DOE Joint Genome Institute (JGI-PGF)"/>
            <person name="Walter F."/>
            <person name="Albersmeier A."/>
            <person name="Kalinowski J."/>
            <person name="Ruckert C."/>
        </authorList>
    </citation>
    <scope>NUCLEOTIDE SEQUENCE</scope>
    <source>
        <strain evidence="1">CGMCC 1.12187</strain>
    </source>
</reference>
<dbReference type="RefSeq" id="WP_188538642.1">
    <property type="nucleotide sequence ID" value="NZ_BMEQ01000019.1"/>
</dbReference>
<sequence length="68" mass="7413">MVLLIPQGHPYPGSAGYAAALAVQETRTISEPSTLDDPEALRADAIVIRPQQLKDWVLTDLQDLDATR</sequence>
<dbReference type="Proteomes" id="UP000638848">
    <property type="component" value="Unassembled WGS sequence"/>
</dbReference>